<keyword evidence="1" id="KW-1133">Transmembrane helix</keyword>
<accession>Q97GJ3</accession>
<sequence>MRGVKDHSEFKDENVQIGFKDKLAFIIAAFEAFLPIFLLVIGGTFLVILLLLKLWF</sequence>
<protein>
    <submittedName>
        <fullName evidence="2">Predicted membrane protein</fullName>
    </submittedName>
</protein>
<feature type="transmembrane region" description="Helical" evidence="1">
    <location>
        <begin position="23"/>
        <end position="52"/>
    </location>
</feature>
<evidence type="ECO:0000256" key="1">
    <source>
        <dbReference type="SAM" id="Phobius"/>
    </source>
</evidence>
<keyword evidence="1" id="KW-0812">Transmembrane</keyword>
<organism evidence="2 3">
    <name type="scientific">Clostridium acetobutylicum (strain ATCC 824 / DSM 792 / JCM 1419 / IAM 19013 / LMG 5710 / NBRC 13948 / NRRL B-527 / VKM B-1787 / 2291 / W)</name>
    <dbReference type="NCBI Taxonomy" id="272562"/>
    <lineage>
        <taxon>Bacteria</taxon>
        <taxon>Bacillati</taxon>
        <taxon>Bacillota</taxon>
        <taxon>Clostridia</taxon>
        <taxon>Eubacteriales</taxon>
        <taxon>Clostridiaceae</taxon>
        <taxon>Clostridium</taxon>
    </lineage>
</organism>
<dbReference type="Proteomes" id="UP000000814">
    <property type="component" value="Chromosome"/>
</dbReference>
<dbReference type="GeneID" id="45000493"/>
<dbReference type="AlphaFoldDB" id="Q97GJ3"/>
<dbReference type="RefSeq" id="WP_010965670.1">
    <property type="nucleotide sequence ID" value="NC_003030.1"/>
</dbReference>
<dbReference type="STRING" id="272562.CA_C2373"/>
<keyword evidence="1" id="KW-0472">Membrane</keyword>
<reference evidence="2 3" key="1">
    <citation type="journal article" date="2001" name="J. Bacteriol.">
        <title>Genome sequence and comparative analysis of the solvent-producing bacterium Clostridium acetobutylicum.</title>
        <authorList>
            <person name="Nolling J."/>
            <person name="Breton G."/>
            <person name="Omelchenko M.V."/>
            <person name="Makarova K.S."/>
            <person name="Zeng Q."/>
            <person name="Gibson R."/>
            <person name="Lee H.M."/>
            <person name="Dubois J."/>
            <person name="Qiu D."/>
            <person name="Hitti J."/>
            <person name="Wolf Y.I."/>
            <person name="Tatusov R.L."/>
            <person name="Sabathe F."/>
            <person name="Doucette-Stamm L."/>
            <person name="Soucaille P."/>
            <person name="Daly M.J."/>
            <person name="Bennett G.N."/>
            <person name="Koonin E.V."/>
            <person name="Smith D.R."/>
        </authorList>
    </citation>
    <scope>NUCLEOTIDE SEQUENCE [LARGE SCALE GENOMIC DNA]</scope>
    <source>
        <strain evidence="3">ATCC 824 / DSM 792 / JCM 1419 / LMG 5710 / VKM B-1787</strain>
    </source>
</reference>
<dbReference type="PIR" id="F97192">
    <property type="entry name" value="F97192"/>
</dbReference>
<proteinExistence type="predicted"/>
<dbReference type="PATRIC" id="fig|272562.8.peg.2570"/>
<dbReference type="KEGG" id="cac:CA_C2373"/>
<name>Q97GJ3_CLOAB</name>
<gene>
    <name evidence="2" type="ordered locus">CA_C2373</name>
</gene>
<dbReference type="EMBL" id="AE001437">
    <property type="protein sequence ID" value="AAK80329.1"/>
    <property type="molecule type" value="Genomic_DNA"/>
</dbReference>
<keyword evidence="3" id="KW-1185">Reference proteome</keyword>
<dbReference type="HOGENOM" id="CLU_3005905_0_0_9"/>
<evidence type="ECO:0000313" key="2">
    <source>
        <dbReference type="EMBL" id="AAK80329.1"/>
    </source>
</evidence>
<evidence type="ECO:0000313" key="3">
    <source>
        <dbReference type="Proteomes" id="UP000000814"/>
    </source>
</evidence>